<dbReference type="EMBL" id="ML769994">
    <property type="protein sequence ID" value="KAE9385370.1"/>
    <property type="molecule type" value="Genomic_DNA"/>
</dbReference>
<accession>A0A6A4GJ07</accession>
<evidence type="ECO:0000313" key="1">
    <source>
        <dbReference type="EMBL" id="KAE9385370.1"/>
    </source>
</evidence>
<keyword evidence="2" id="KW-1185">Reference proteome</keyword>
<sequence>MEYAHVEYPWYGIGIWLPQSGRWEYSTDFGPEYGMQTIGLILYITNHTKKQNGERNNDEEEEEAGPEFDLVLGKALEAAKLLELICVNHGRNKRQERSKLELINSSFRMWNIRHMECKNACPRDIPYEVFNCIYL</sequence>
<dbReference type="AlphaFoldDB" id="A0A6A4GJ07"/>
<reference evidence="1" key="1">
    <citation type="journal article" date="2019" name="Environ. Microbiol.">
        <title>Fungal ecological strategies reflected in gene transcription - a case study of two litter decomposers.</title>
        <authorList>
            <person name="Barbi F."/>
            <person name="Kohler A."/>
            <person name="Barry K."/>
            <person name="Baskaran P."/>
            <person name="Daum C."/>
            <person name="Fauchery L."/>
            <person name="Ihrmark K."/>
            <person name="Kuo A."/>
            <person name="LaButti K."/>
            <person name="Lipzen A."/>
            <person name="Morin E."/>
            <person name="Grigoriev I.V."/>
            <person name="Henrissat B."/>
            <person name="Lindahl B."/>
            <person name="Martin F."/>
        </authorList>
    </citation>
    <scope>NUCLEOTIDE SEQUENCE</scope>
    <source>
        <strain evidence="1">JB14</strain>
    </source>
</reference>
<evidence type="ECO:0000313" key="2">
    <source>
        <dbReference type="Proteomes" id="UP000799118"/>
    </source>
</evidence>
<name>A0A6A4GJ07_9AGAR</name>
<dbReference type="Proteomes" id="UP000799118">
    <property type="component" value="Unassembled WGS sequence"/>
</dbReference>
<gene>
    <name evidence="1" type="ORF">BT96DRAFT_949897</name>
</gene>
<proteinExistence type="predicted"/>
<protein>
    <submittedName>
        <fullName evidence="1">Uncharacterized protein</fullName>
    </submittedName>
</protein>
<organism evidence="1 2">
    <name type="scientific">Gymnopus androsaceus JB14</name>
    <dbReference type="NCBI Taxonomy" id="1447944"/>
    <lineage>
        <taxon>Eukaryota</taxon>
        <taxon>Fungi</taxon>
        <taxon>Dikarya</taxon>
        <taxon>Basidiomycota</taxon>
        <taxon>Agaricomycotina</taxon>
        <taxon>Agaricomycetes</taxon>
        <taxon>Agaricomycetidae</taxon>
        <taxon>Agaricales</taxon>
        <taxon>Marasmiineae</taxon>
        <taxon>Omphalotaceae</taxon>
        <taxon>Gymnopus</taxon>
    </lineage>
</organism>